<dbReference type="KEGG" id="trc:DYE49_07110"/>
<keyword evidence="12" id="KW-1185">Reference proteome</keyword>
<evidence type="ECO:0000256" key="3">
    <source>
        <dbReference type="ARBA" id="ARBA00022553"/>
    </source>
</evidence>
<keyword evidence="4" id="KW-0808">Transferase</keyword>
<evidence type="ECO:0000256" key="6">
    <source>
        <dbReference type="ARBA" id="ARBA00023012"/>
    </source>
</evidence>
<dbReference type="GO" id="GO:0016036">
    <property type="term" value="P:cellular response to phosphate starvation"/>
    <property type="evidence" value="ECO:0007669"/>
    <property type="project" value="TreeGrafter"/>
</dbReference>
<dbReference type="GO" id="GO:0005886">
    <property type="term" value="C:plasma membrane"/>
    <property type="evidence" value="ECO:0007669"/>
    <property type="project" value="TreeGrafter"/>
</dbReference>
<keyword evidence="8" id="KW-1133">Transmembrane helix</keyword>
<evidence type="ECO:0000256" key="1">
    <source>
        <dbReference type="ARBA" id="ARBA00000085"/>
    </source>
</evidence>
<comment type="catalytic activity">
    <reaction evidence="1">
        <text>ATP + protein L-histidine = ADP + protein N-phospho-L-histidine.</text>
        <dbReference type="EC" id="2.7.13.3"/>
    </reaction>
</comment>
<name>A0A840SF25_9SPIR</name>
<dbReference type="Pfam" id="PF02518">
    <property type="entry name" value="HATPase_c"/>
    <property type="match status" value="1"/>
</dbReference>
<dbReference type="InterPro" id="IPR004358">
    <property type="entry name" value="Sig_transdc_His_kin-like_C"/>
</dbReference>
<feature type="region of interest" description="Disordered" evidence="7">
    <location>
        <begin position="76"/>
        <end position="116"/>
    </location>
</feature>
<evidence type="ECO:0000256" key="4">
    <source>
        <dbReference type="ARBA" id="ARBA00022679"/>
    </source>
</evidence>
<dbReference type="InterPro" id="IPR050351">
    <property type="entry name" value="BphY/WalK/GraS-like"/>
</dbReference>
<dbReference type="CDD" id="cd00075">
    <property type="entry name" value="HATPase"/>
    <property type="match status" value="1"/>
</dbReference>
<proteinExistence type="predicted"/>
<dbReference type="InterPro" id="IPR036890">
    <property type="entry name" value="HATPase_C_sf"/>
</dbReference>
<keyword evidence="8" id="KW-0812">Transmembrane</keyword>
<dbReference type="Proteomes" id="UP000578697">
    <property type="component" value="Unassembled WGS sequence"/>
</dbReference>
<dbReference type="FunFam" id="3.30.565.10:FF:000006">
    <property type="entry name" value="Sensor histidine kinase WalK"/>
    <property type="match status" value="1"/>
</dbReference>
<feature type="domain" description="Histidine kinase" evidence="9">
    <location>
        <begin position="248"/>
        <end position="461"/>
    </location>
</feature>
<accession>A0A840SF25</accession>
<evidence type="ECO:0000313" key="11">
    <source>
        <dbReference type="EMBL" id="QOS40233.1"/>
    </source>
</evidence>
<dbReference type="Gene3D" id="1.10.287.130">
    <property type="match status" value="1"/>
</dbReference>
<dbReference type="SMART" id="SM00388">
    <property type="entry name" value="HisKA"/>
    <property type="match status" value="1"/>
</dbReference>
<dbReference type="InterPro" id="IPR036097">
    <property type="entry name" value="HisK_dim/P_sf"/>
</dbReference>
<dbReference type="InterPro" id="IPR003594">
    <property type="entry name" value="HATPase_dom"/>
</dbReference>
<dbReference type="EC" id="2.7.13.3" evidence="2"/>
<dbReference type="GO" id="GO:0004721">
    <property type="term" value="F:phosphoprotein phosphatase activity"/>
    <property type="evidence" value="ECO:0007669"/>
    <property type="project" value="TreeGrafter"/>
</dbReference>
<dbReference type="CDD" id="cd00082">
    <property type="entry name" value="HisKA"/>
    <property type="match status" value="1"/>
</dbReference>
<keyword evidence="3" id="KW-0597">Phosphoprotein</keyword>
<reference evidence="10 12" key="2">
    <citation type="submission" date="2020-08" db="EMBL/GenBank/DDBJ databases">
        <title>Genomic Encyclopedia of Type Strains, Phase IV (KMG-IV): sequencing the most valuable type-strain genomes for metagenomic binning, comparative biology and taxonomic classification.</title>
        <authorList>
            <person name="Goeker M."/>
        </authorList>
    </citation>
    <scope>NUCLEOTIDE SEQUENCE [LARGE SCALE GENOMIC DNA]</scope>
    <source>
        <strain evidence="10 12">DSM 103679</strain>
    </source>
</reference>
<dbReference type="InterPro" id="IPR003661">
    <property type="entry name" value="HisK_dim/P_dom"/>
</dbReference>
<dbReference type="SUPFAM" id="SSF47384">
    <property type="entry name" value="Homodimeric domain of signal transducing histidine kinase"/>
    <property type="match status" value="1"/>
</dbReference>
<evidence type="ECO:0000313" key="13">
    <source>
        <dbReference type="Proteomes" id="UP000593591"/>
    </source>
</evidence>
<dbReference type="RefSeq" id="WP_184651487.1">
    <property type="nucleotide sequence ID" value="NZ_JACHFR010000001.1"/>
</dbReference>
<evidence type="ECO:0000313" key="10">
    <source>
        <dbReference type="EMBL" id="MBB5218052.1"/>
    </source>
</evidence>
<gene>
    <name evidence="11" type="ORF">DYE49_07110</name>
    <name evidence="10" type="ORF">HNP77_000396</name>
</gene>
<dbReference type="EMBL" id="CP031517">
    <property type="protein sequence ID" value="QOS40233.1"/>
    <property type="molecule type" value="Genomic_DNA"/>
</dbReference>
<dbReference type="PRINTS" id="PR00344">
    <property type="entry name" value="BCTRLSENSOR"/>
</dbReference>
<dbReference type="SUPFAM" id="SSF55874">
    <property type="entry name" value="ATPase domain of HSP90 chaperone/DNA topoisomerase II/histidine kinase"/>
    <property type="match status" value="1"/>
</dbReference>
<feature type="compositionally biased region" description="Acidic residues" evidence="7">
    <location>
        <begin position="97"/>
        <end position="106"/>
    </location>
</feature>
<dbReference type="EMBL" id="JACHFR010000001">
    <property type="protein sequence ID" value="MBB5218052.1"/>
    <property type="molecule type" value="Genomic_DNA"/>
</dbReference>
<dbReference type="Gene3D" id="3.30.565.10">
    <property type="entry name" value="Histidine kinase-like ATPase, C-terminal domain"/>
    <property type="match status" value="1"/>
</dbReference>
<dbReference type="Pfam" id="PF00512">
    <property type="entry name" value="HisKA"/>
    <property type="match status" value="1"/>
</dbReference>
<feature type="transmembrane region" description="Helical" evidence="8">
    <location>
        <begin position="205"/>
        <end position="225"/>
    </location>
</feature>
<dbReference type="SMART" id="SM00387">
    <property type="entry name" value="HATPase_c"/>
    <property type="match status" value="1"/>
</dbReference>
<evidence type="ECO:0000259" key="9">
    <source>
        <dbReference type="PROSITE" id="PS50109"/>
    </source>
</evidence>
<dbReference type="Proteomes" id="UP000593591">
    <property type="component" value="Chromosome"/>
</dbReference>
<evidence type="ECO:0000313" key="12">
    <source>
        <dbReference type="Proteomes" id="UP000578697"/>
    </source>
</evidence>
<dbReference type="InterPro" id="IPR005467">
    <property type="entry name" value="His_kinase_dom"/>
</dbReference>
<evidence type="ECO:0000256" key="7">
    <source>
        <dbReference type="SAM" id="MobiDB-lite"/>
    </source>
</evidence>
<dbReference type="GO" id="GO:0000155">
    <property type="term" value="F:phosphorelay sensor kinase activity"/>
    <property type="evidence" value="ECO:0007669"/>
    <property type="project" value="InterPro"/>
</dbReference>
<evidence type="ECO:0000256" key="8">
    <source>
        <dbReference type="SAM" id="Phobius"/>
    </source>
</evidence>
<feature type="compositionally biased region" description="Basic and acidic residues" evidence="7">
    <location>
        <begin position="83"/>
        <end position="96"/>
    </location>
</feature>
<keyword evidence="8" id="KW-0472">Membrane</keyword>
<evidence type="ECO:0000256" key="5">
    <source>
        <dbReference type="ARBA" id="ARBA00022777"/>
    </source>
</evidence>
<keyword evidence="6" id="KW-0902">Two-component regulatory system</keyword>
<organism evidence="10 12">
    <name type="scientific">Treponema rectale</name>
    <dbReference type="NCBI Taxonomy" id="744512"/>
    <lineage>
        <taxon>Bacteria</taxon>
        <taxon>Pseudomonadati</taxon>
        <taxon>Spirochaetota</taxon>
        <taxon>Spirochaetia</taxon>
        <taxon>Spirochaetales</taxon>
        <taxon>Treponemataceae</taxon>
        <taxon>Treponema</taxon>
    </lineage>
</organism>
<dbReference type="AlphaFoldDB" id="A0A840SF25"/>
<reference evidence="11 13" key="1">
    <citation type="submission" date="2018-08" db="EMBL/GenBank/DDBJ databases">
        <title>The first complete genome of Treponema rectale (CHPAT), a commensal spirochete of the bovine rectum.</title>
        <authorList>
            <person name="Staton G.J."/>
            <person name="Clegg S.R."/>
            <person name="Carter S.D."/>
            <person name="Radford A.D."/>
            <person name="Darby A."/>
            <person name="Hall N."/>
            <person name="Birtles R.J."/>
            <person name="Evans N.J."/>
        </authorList>
    </citation>
    <scope>NUCLEOTIDE SEQUENCE [LARGE SCALE GENOMIC DNA]</scope>
    <source>
        <strain evidence="11 13">CHPA</strain>
    </source>
</reference>
<dbReference type="PANTHER" id="PTHR45453">
    <property type="entry name" value="PHOSPHATE REGULON SENSOR PROTEIN PHOR"/>
    <property type="match status" value="1"/>
</dbReference>
<dbReference type="PANTHER" id="PTHR45453:SF1">
    <property type="entry name" value="PHOSPHATE REGULON SENSOR PROTEIN PHOR"/>
    <property type="match status" value="1"/>
</dbReference>
<protein>
    <recommendedName>
        <fullName evidence="2">histidine kinase</fullName>
        <ecNumber evidence="2">2.7.13.3</ecNumber>
    </recommendedName>
</protein>
<feature type="transmembrane region" description="Helical" evidence="8">
    <location>
        <begin position="17"/>
        <end position="40"/>
    </location>
</feature>
<keyword evidence="5 10" id="KW-0418">Kinase</keyword>
<evidence type="ECO:0000256" key="2">
    <source>
        <dbReference type="ARBA" id="ARBA00012438"/>
    </source>
</evidence>
<sequence length="463" mass="52745">MKNSCHDPIFRKVHFNLFMTAGVAVSLLFAAFFLLFNIYIIGNNYADTDDYFEAVSPENFFPKYLDNPPYQKDIRENFVPGNGERRRLDKFDSKDFSDEEPLEEMSDTGPRRRPPLREARPVEYKDHFVAHVNQDGDIVVNFHKFSDDQTFSDEYVQALVKRMMKEGRIQNYNFEGFAYRFTPHGNGFSVVIIDRRNEVFNEHHYAVISIIIFIMASVSGFLLAWKFTWDALSTAEESYSSQKRFIADASHELKTPISVIGANIDVLEQEIPDNKWLGYIKTENTRMSQLVKDLLYLAKNDAGQIEYTKMPFDLVNACACSVLAFESIAFEQNKRLELDSPNEKIFITGDESKIRQVIIILTDNALKNSEKNALVKVSCYIEGNYACVRVWNSGHGIAAADIPKIFDRFFRSDVSRSRVTGGSGLGLPIALSIAKTHGGTITVESKVNEYAVFILKLPLEKNS</sequence>
<dbReference type="PROSITE" id="PS50109">
    <property type="entry name" value="HIS_KIN"/>
    <property type="match status" value="1"/>
</dbReference>